<dbReference type="InterPro" id="IPR002676">
    <property type="entry name" value="RimM_N"/>
</dbReference>
<evidence type="ECO:0000259" key="7">
    <source>
        <dbReference type="Pfam" id="PF24986"/>
    </source>
</evidence>
<keyword evidence="2 5" id="KW-0690">Ribosome biogenesis</keyword>
<dbReference type="InterPro" id="IPR056792">
    <property type="entry name" value="PRC_RimM"/>
</dbReference>
<comment type="domain">
    <text evidence="5">The PRC barrel domain binds ribosomal protein uS19.</text>
</comment>
<keyword evidence="1 5" id="KW-0963">Cytoplasm</keyword>
<dbReference type="PANTHER" id="PTHR33692:SF1">
    <property type="entry name" value="RIBOSOME MATURATION FACTOR RIMM"/>
    <property type="match status" value="1"/>
</dbReference>
<proteinExistence type="inferred from homology"/>
<dbReference type="Gene3D" id="2.30.30.240">
    <property type="entry name" value="PRC-barrel domain"/>
    <property type="match status" value="1"/>
</dbReference>
<reference evidence="8 9" key="1">
    <citation type="submission" date="2020-03" db="EMBL/GenBank/DDBJ databases">
        <title>Complete genome of Arcanobacterium buesumensis sp. nov. strain 2701.</title>
        <authorList>
            <person name="Borowiak M."/>
            <person name="Alssahen M."/>
            <person name="Laemmler C."/>
            <person name="Malorny B."/>
            <person name="Hassan A."/>
            <person name="Prenger-Berninghoff E."/>
            <person name="Ploetz M."/>
            <person name="Abdulmawjood A."/>
        </authorList>
    </citation>
    <scope>NUCLEOTIDE SEQUENCE [LARGE SCALE GENOMIC DNA]</scope>
    <source>
        <strain evidence="8 9">2701</strain>
    </source>
</reference>
<keyword evidence="4 5" id="KW-0143">Chaperone</keyword>
<dbReference type="EMBL" id="CP050804">
    <property type="protein sequence ID" value="QJC21545.1"/>
    <property type="molecule type" value="Genomic_DNA"/>
</dbReference>
<comment type="subunit">
    <text evidence="5">Binds ribosomal protein uS19.</text>
</comment>
<dbReference type="Pfam" id="PF01782">
    <property type="entry name" value="RimM"/>
    <property type="match status" value="1"/>
</dbReference>
<evidence type="ECO:0000259" key="6">
    <source>
        <dbReference type="Pfam" id="PF01782"/>
    </source>
</evidence>
<name>A0A6H2EJ00_9ACTO</name>
<dbReference type="PANTHER" id="PTHR33692">
    <property type="entry name" value="RIBOSOME MATURATION FACTOR RIMM"/>
    <property type="match status" value="1"/>
</dbReference>
<evidence type="ECO:0000256" key="4">
    <source>
        <dbReference type="ARBA" id="ARBA00023186"/>
    </source>
</evidence>
<comment type="similarity">
    <text evidence="5">Belongs to the RimM family.</text>
</comment>
<dbReference type="GO" id="GO:0006364">
    <property type="term" value="P:rRNA processing"/>
    <property type="evidence" value="ECO:0007669"/>
    <property type="project" value="UniProtKB-UniRule"/>
</dbReference>
<dbReference type="Gene3D" id="2.40.30.60">
    <property type="entry name" value="RimM"/>
    <property type="match status" value="1"/>
</dbReference>
<evidence type="ECO:0000256" key="2">
    <source>
        <dbReference type="ARBA" id="ARBA00022517"/>
    </source>
</evidence>
<organism evidence="8 9">
    <name type="scientific">Arcanobacterium buesumense</name>
    <dbReference type="NCBI Taxonomy" id="2722751"/>
    <lineage>
        <taxon>Bacteria</taxon>
        <taxon>Bacillati</taxon>
        <taxon>Actinomycetota</taxon>
        <taxon>Actinomycetes</taxon>
        <taxon>Actinomycetales</taxon>
        <taxon>Actinomycetaceae</taxon>
        <taxon>Arcanobacterium</taxon>
    </lineage>
</organism>
<evidence type="ECO:0000313" key="8">
    <source>
        <dbReference type="EMBL" id="QJC21545.1"/>
    </source>
</evidence>
<dbReference type="Proteomes" id="UP000502298">
    <property type="component" value="Chromosome"/>
</dbReference>
<dbReference type="InterPro" id="IPR011033">
    <property type="entry name" value="PRC_barrel-like_sf"/>
</dbReference>
<dbReference type="GO" id="GO:0005737">
    <property type="term" value="C:cytoplasm"/>
    <property type="evidence" value="ECO:0007669"/>
    <property type="project" value="UniProtKB-SubCell"/>
</dbReference>
<dbReference type="InterPro" id="IPR011961">
    <property type="entry name" value="RimM"/>
</dbReference>
<sequence length="173" mass="18851">MLVTVAIIGSARGLKGEVKLNVRTDSPERRLVVGAMYETDPAELGPVTISSVRTYKGSTFVTFAEYADRSGAEALRDTKLVIETDEDDIEDDAWYPHELIGLEALDPEGYELGEVTGLEPGPAHDYLLVREPDGIITRVPFVKAIVTEVDIDDNCVIIDAPVGLFSDADLEID</sequence>
<dbReference type="GO" id="GO:0005840">
    <property type="term" value="C:ribosome"/>
    <property type="evidence" value="ECO:0007669"/>
    <property type="project" value="InterPro"/>
</dbReference>
<feature type="domain" description="RimM N-terminal" evidence="6">
    <location>
        <begin position="5"/>
        <end position="85"/>
    </location>
</feature>
<gene>
    <name evidence="5 8" type="primary">rimM</name>
    <name evidence="8" type="ORF">HC352_02815</name>
</gene>
<evidence type="ECO:0000256" key="3">
    <source>
        <dbReference type="ARBA" id="ARBA00022552"/>
    </source>
</evidence>
<dbReference type="NCBIfam" id="TIGR02273">
    <property type="entry name" value="16S_RimM"/>
    <property type="match status" value="1"/>
</dbReference>
<dbReference type="GO" id="GO:0042274">
    <property type="term" value="P:ribosomal small subunit biogenesis"/>
    <property type="evidence" value="ECO:0007669"/>
    <property type="project" value="UniProtKB-UniRule"/>
</dbReference>
<dbReference type="Pfam" id="PF24986">
    <property type="entry name" value="PRC_RimM"/>
    <property type="match status" value="1"/>
</dbReference>
<dbReference type="HAMAP" id="MF_00014">
    <property type="entry name" value="Ribosome_mat_RimM"/>
    <property type="match status" value="1"/>
</dbReference>
<evidence type="ECO:0000313" key="9">
    <source>
        <dbReference type="Proteomes" id="UP000502298"/>
    </source>
</evidence>
<keyword evidence="3 5" id="KW-0698">rRNA processing</keyword>
<dbReference type="SUPFAM" id="SSF50346">
    <property type="entry name" value="PRC-barrel domain"/>
    <property type="match status" value="1"/>
</dbReference>
<evidence type="ECO:0000256" key="1">
    <source>
        <dbReference type="ARBA" id="ARBA00022490"/>
    </source>
</evidence>
<comment type="function">
    <text evidence="5">An accessory protein needed during the final step in the assembly of 30S ribosomal subunit, possibly for assembly of the head region. Essential for efficient processing of 16S rRNA. May be needed both before and after RbfA during the maturation of 16S rRNA. It has affinity for free ribosomal 30S subunits but not for 70S ribosomes.</text>
</comment>
<feature type="domain" description="Ribosome maturation factor RimM PRC barrel" evidence="7">
    <location>
        <begin position="97"/>
        <end position="164"/>
    </location>
</feature>
<dbReference type="GO" id="GO:0043022">
    <property type="term" value="F:ribosome binding"/>
    <property type="evidence" value="ECO:0007669"/>
    <property type="project" value="InterPro"/>
</dbReference>
<dbReference type="AlphaFoldDB" id="A0A6H2EJ00"/>
<dbReference type="InterPro" id="IPR009000">
    <property type="entry name" value="Transl_B-barrel_sf"/>
</dbReference>
<dbReference type="SUPFAM" id="SSF50447">
    <property type="entry name" value="Translation proteins"/>
    <property type="match status" value="1"/>
</dbReference>
<dbReference type="KEGG" id="arca:HC352_02815"/>
<dbReference type="RefSeq" id="WP_168917485.1">
    <property type="nucleotide sequence ID" value="NZ_CP050804.1"/>
</dbReference>
<evidence type="ECO:0000256" key="5">
    <source>
        <dbReference type="HAMAP-Rule" id="MF_00014"/>
    </source>
</evidence>
<accession>A0A6H2EJ00</accession>
<comment type="subcellular location">
    <subcellularLocation>
        <location evidence="5">Cytoplasm</location>
    </subcellularLocation>
</comment>
<keyword evidence="9" id="KW-1185">Reference proteome</keyword>
<dbReference type="InterPro" id="IPR036976">
    <property type="entry name" value="RimM_N_sf"/>
</dbReference>
<protein>
    <recommendedName>
        <fullName evidence="5">Ribosome maturation factor RimM</fullName>
    </recommendedName>
</protein>